<protein>
    <submittedName>
        <fullName evidence="1">Ribosomal protein L33</fullName>
    </submittedName>
</protein>
<geneLocation type="chloroplast" evidence="1"/>
<keyword evidence="1" id="KW-0934">Plastid</keyword>
<dbReference type="GO" id="GO:0005840">
    <property type="term" value="C:ribosome"/>
    <property type="evidence" value="ECO:0007669"/>
    <property type="project" value="UniProtKB-KW"/>
</dbReference>
<keyword evidence="1" id="KW-0687">Ribonucleoprotein</keyword>
<proteinExistence type="predicted"/>
<keyword evidence="1" id="KW-0689">Ribosomal protein</keyword>
<dbReference type="EMBL" id="MN276038">
    <property type="protein sequence ID" value="QIQ27616.1"/>
    <property type="molecule type" value="Genomic_DNA"/>
</dbReference>
<name>A0A6G9IUC7_9GENT</name>
<accession>A0A6G9IUC7</accession>
<reference evidence="1" key="1">
    <citation type="journal article" date="2019" name="Mitochondrial DNA Part B Resour">
        <title>The complete chloroplast genome of alien invasive species, Diodia virginiana L. (rubiaceae), in China.</title>
        <authorList>
            <person name="Xu H."/>
        </authorList>
    </citation>
    <scope>NUCLEOTIDE SEQUENCE</scope>
</reference>
<gene>
    <name evidence="1" type="primary">rpl33</name>
</gene>
<evidence type="ECO:0000313" key="1">
    <source>
        <dbReference type="EMBL" id="QIQ27616.1"/>
    </source>
</evidence>
<sequence>MAKGKDVQVTAILVLECRYCSKKCYLKCYSIGYRTSFPDILLNRTVAMRLIDYNYALIVTSIPFTKR</sequence>
<dbReference type="AlphaFoldDB" id="A0A6G9IUC7"/>
<organism evidence="1">
    <name type="scientific">Diodia virginiana</name>
    <dbReference type="NCBI Taxonomy" id="298690"/>
    <lineage>
        <taxon>Eukaryota</taxon>
        <taxon>Viridiplantae</taxon>
        <taxon>Streptophyta</taxon>
        <taxon>Embryophyta</taxon>
        <taxon>Tracheophyta</taxon>
        <taxon>Spermatophyta</taxon>
        <taxon>Magnoliopsida</taxon>
        <taxon>eudicotyledons</taxon>
        <taxon>Gunneridae</taxon>
        <taxon>Pentapetalae</taxon>
        <taxon>asterids</taxon>
        <taxon>lamiids</taxon>
        <taxon>Gentianales</taxon>
        <taxon>Rubiaceae</taxon>
        <taxon>Rubioideae</taxon>
        <taxon>Spermacoceae</taxon>
        <taxon>Diodia</taxon>
    </lineage>
</organism>
<keyword evidence="1" id="KW-0150">Chloroplast</keyword>